<name>A0A1I4S0K3_9HYPH</name>
<dbReference type="InterPro" id="IPR011701">
    <property type="entry name" value="MFS"/>
</dbReference>
<protein>
    <submittedName>
        <fullName evidence="8">Predicted arabinose efflux permease, MFS family</fullName>
    </submittedName>
</protein>
<dbReference type="InterPro" id="IPR036259">
    <property type="entry name" value="MFS_trans_sf"/>
</dbReference>
<keyword evidence="4 6" id="KW-1133">Transmembrane helix</keyword>
<dbReference type="Proteomes" id="UP000199048">
    <property type="component" value="Unassembled WGS sequence"/>
</dbReference>
<feature type="domain" description="Major facilitator superfamily (MFS) profile" evidence="7">
    <location>
        <begin position="11"/>
        <end position="450"/>
    </location>
</feature>
<keyword evidence="5 6" id="KW-0472">Membrane</keyword>
<evidence type="ECO:0000256" key="6">
    <source>
        <dbReference type="SAM" id="Phobius"/>
    </source>
</evidence>
<dbReference type="GO" id="GO:0022857">
    <property type="term" value="F:transmembrane transporter activity"/>
    <property type="evidence" value="ECO:0007669"/>
    <property type="project" value="InterPro"/>
</dbReference>
<reference evidence="9" key="1">
    <citation type="submission" date="2016-10" db="EMBL/GenBank/DDBJ databases">
        <authorList>
            <person name="Varghese N."/>
            <person name="Submissions S."/>
        </authorList>
    </citation>
    <scope>NUCLEOTIDE SEQUENCE [LARGE SCALE GENOMIC DNA]</scope>
    <source>
        <strain evidence="9">BL36</strain>
    </source>
</reference>
<feature type="transmembrane region" description="Helical" evidence="6">
    <location>
        <begin position="12"/>
        <end position="36"/>
    </location>
</feature>
<dbReference type="CDD" id="cd17321">
    <property type="entry name" value="MFS_MMR_MDR_like"/>
    <property type="match status" value="1"/>
</dbReference>
<evidence type="ECO:0000313" key="8">
    <source>
        <dbReference type="EMBL" id="SFM58048.1"/>
    </source>
</evidence>
<feature type="transmembrane region" description="Helical" evidence="6">
    <location>
        <begin position="335"/>
        <end position="355"/>
    </location>
</feature>
<keyword evidence="2" id="KW-0813">Transport</keyword>
<feature type="transmembrane region" description="Helical" evidence="6">
    <location>
        <begin position="48"/>
        <end position="68"/>
    </location>
</feature>
<dbReference type="OrthoDB" id="9791756at2"/>
<dbReference type="Gene3D" id="1.20.1250.20">
    <property type="entry name" value="MFS general substrate transporter like domains"/>
    <property type="match status" value="1"/>
</dbReference>
<feature type="transmembrane region" description="Helical" evidence="6">
    <location>
        <begin position="75"/>
        <end position="95"/>
    </location>
</feature>
<dbReference type="EMBL" id="FOTK01000039">
    <property type="protein sequence ID" value="SFM58048.1"/>
    <property type="molecule type" value="Genomic_DNA"/>
</dbReference>
<dbReference type="GO" id="GO:0016020">
    <property type="term" value="C:membrane"/>
    <property type="evidence" value="ECO:0007669"/>
    <property type="project" value="UniProtKB-SubCell"/>
</dbReference>
<dbReference type="PROSITE" id="PS50850">
    <property type="entry name" value="MFS"/>
    <property type="match status" value="1"/>
</dbReference>
<dbReference type="PANTHER" id="PTHR42718">
    <property type="entry name" value="MAJOR FACILITATOR SUPERFAMILY MULTIDRUG TRANSPORTER MFSC"/>
    <property type="match status" value="1"/>
</dbReference>
<feature type="transmembrane region" description="Helical" evidence="6">
    <location>
        <begin position="228"/>
        <end position="246"/>
    </location>
</feature>
<dbReference type="RefSeq" id="WP_092045282.1">
    <property type="nucleotide sequence ID" value="NZ_FOTK01000039.1"/>
</dbReference>
<evidence type="ECO:0000256" key="2">
    <source>
        <dbReference type="ARBA" id="ARBA00022448"/>
    </source>
</evidence>
<feature type="transmembrane region" description="Helical" evidence="6">
    <location>
        <begin position="425"/>
        <end position="445"/>
    </location>
</feature>
<dbReference type="Pfam" id="PF07690">
    <property type="entry name" value="MFS_1"/>
    <property type="match status" value="1"/>
</dbReference>
<feature type="transmembrane region" description="Helical" evidence="6">
    <location>
        <begin position="361"/>
        <end position="379"/>
    </location>
</feature>
<proteinExistence type="predicted"/>
<dbReference type="SUPFAM" id="SSF103473">
    <property type="entry name" value="MFS general substrate transporter"/>
    <property type="match status" value="1"/>
</dbReference>
<feature type="transmembrane region" description="Helical" evidence="6">
    <location>
        <begin position="165"/>
        <end position="184"/>
    </location>
</feature>
<keyword evidence="3 6" id="KW-0812">Transmembrane</keyword>
<feature type="transmembrane region" description="Helical" evidence="6">
    <location>
        <begin position="399"/>
        <end position="419"/>
    </location>
</feature>
<keyword evidence="9" id="KW-1185">Reference proteome</keyword>
<feature type="transmembrane region" description="Helical" evidence="6">
    <location>
        <begin position="267"/>
        <end position="288"/>
    </location>
</feature>
<dbReference type="AlphaFoldDB" id="A0A1I4S0K3"/>
<feature type="transmembrane region" description="Helical" evidence="6">
    <location>
        <begin position="300"/>
        <end position="323"/>
    </location>
</feature>
<evidence type="ECO:0000259" key="7">
    <source>
        <dbReference type="PROSITE" id="PS50850"/>
    </source>
</evidence>
<dbReference type="STRING" id="582667.SAMN05192568_10397"/>
<evidence type="ECO:0000256" key="3">
    <source>
        <dbReference type="ARBA" id="ARBA00022692"/>
    </source>
</evidence>
<evidence type="ECO:0000256" key="5">
    <source>
        <dbReference type="ARBA" id="ARBA00023136"/>
    </source>
</evidence>
<evidence type="ECO:0000256" key="1">
    <source>
        <dbReference type="ARBA" id="ARBA00004141"/>
    </source>
</evidence>
<accession>A0A1I4S0K3</accession>
<comment type="subcellular location">
    <subcellularLocation>
        <location evidence="1">Membrane</location>
        <topology evidence="1">Multi-pass membrane protein</topology>
    </subcellularLocation>
</comment>
<dbReference type="Gene3D" id="1.20.1720.10">
    <property type="entry name" value="Multidrug resistance protein D"/>
    <property type="match status" value="1"/>
</dbReference>
<sequence>MTTGTASPRLVVLSCCLGMLAIGINGTAIMTALPTIRRDLALDAGHVAWAVNAYLVAAAACVMLGGAITDRIGAARASVAGLLLFALASAVIALARDADVLLAGRALQGLGAALSIPSTLAAISTASPPERRAGAIGAWAGTLMLGFSIGPLIGGILTHLAGWRVIFWADGTAIVLAACGLWFAGPTRPPVPTVRPHRFDGLGFVSLAAAMVATIFALQGLAHIGQAPLRLAVPLGFALLAFALFVRQERRCTGPLVDFGLFTTRGFKPALIIATTAMSCILPLLLFFNLDAQRPDGLGLSAIGAGGLLLPMSAGLLAFALLAPRLAARFGVRQTIGAALLVVAVAALAVAWAFGARALPLLGVGLFCLGAGLAVPYAIAPRLALAEIPGPQAGQGSGIVNSCTLLGGSIGVTLGAVAFGEDGFARVMLLLALAALIGLLAAARLPSARPVATGKP</sequence>
<organism evidence="8 9">
    <name type="scientific">Methylobacterium pseudosasicola</name>
    <dbReference type="NCBI Taxonomy" id="582667"/>
    <lineage>
        <taxon>Bacteria</taxon>
        <taxon>Pseudomonadati</taxon>
        <taxon>Pseudomonadota</taxon>
        <taxon>Alphaproteobacteria</taxon>
        <taxon>Hyphomicrobiales</taxon>
        <taxon>Methylobacteriaceae</taxon>
        <taxon>Methylobacterium</taxon>
    </lineage>
</organism>
<gene>
    <name evidence="8" type="ORF">SAMN05192568_10397</name>
</gene>
<evidence type="ECO:0000313" key="9">
    <source>
        <dbReference type="Proteomes" id="UP000199048"/>
    </source>
</evidence>
<evidence type="ECO:0000256" key="4">
    <source>
        <dbReference type="ARBA" id="ARBA00022989"/>
    </source>
</evidence>
<feature type="transmembrane region" description="Helical" evidence="6">
    <location>
        <begin position="204"/>
        <end position="222"/>
    </location>
</feature>
<feature type="transmembrane region" description="Helical" evidence="6">
    <location>
        <begin position="107"/>
        <end position="126"/>
    </location>
</feature>
<feature type="transmembrane region" description="Helical" evidence="6">
    <location>
        <begin position="138"/>
        <end position="159"/>
    </location>
</feature>
<dbReference type="InterPro" id="IPR020846">
    <property type="entry name" value="MFS_dom"/>
</dbReference>
<dbReference type="PANTHER" id="PTHR42718:SF9">
    <property type="entry name" value="MAJOR FACILITATOR SUPERFAMILY MULTIDRUG TRANSPORTER MFSC"/>
    <property type="match status" value="1"/>
</dbReference>